<keyword evidence="8" id="KW-1185">Reference proteome</keyword>
<evidence type="ECO:0000256" key="4">
    <source>
        <dbReference type="ARBA" id="ARBA00022729"/>
    </source>
</evidence>
<sequence>MFLRPLGALVLAVGLVACGASDPDPVAGQTRVFPADNGDVTIPKTPQRVVATGYAVPALIEAGAPLVGISLFTRSEPMLSAADKATYDGLTKIAGDTAAETDYEKIALAKPDLIVIGVPQPVLKDLDLNRLEAIAPVVTIGPTVPDAWRELSRRQADAAGRAADFDQAKTAYEKRAAELKAKYAQAVAGKKFAHVGGYGQVAQGSFMREYGKSWGTNIAQDIGVEYPGQPKNPGPGSQAVSEQVSIELLPDDLRDADVITYTLEPDGSVGPAVKFVPDSPLWKSLPAVKAGRAIPVRYTQAATYESAMLTLDALDKALAPLRDAG</sequence>
<dbReference type="Proteomes" id="UP000555407">
    <property type="component" value="Unassembled WGS sequence"/>
</dbReference>
<dbReference type="PROSITE" id="PS51257">
    <property type="entry name" value="PROKAR_LIPOPROTEIN"/>
    <property type="match status" value="1"/>
</dbReference>
<dbReference type="GO" id="GO:1901678">
    <property type="term" value="P:iron coordination entity transport"/>
    <property type="evidence" value="ECO:0007669"/>
    <property type="project" value="UniProtKB-ARBA"/>
</dbReference>
<dbReference type="PANTHER" id="PTHR30532:SF1">
    <property type="entry name" value="IRON(3+)-HYDROXAMATE-BINDING PROTEIN FHUD"/>
    <property type="match status" value="1"/>
</dbReference>
<dbReference type="GO" id="GO:0030288">
    <property type="term" value="C:outer membrane-bounded periplasmic space"/>
    <property type="evidence" value="ECO:0007669"/>
    <property type="project" value="TreeGrafter"/>
</dbReference>
<dbReference type="Gene3D" id="3.40.50.1980">
    <property type="entry name" value="Nitrogenase molybdenum iron protein domain"/>
    <property type="match status" value="2"/>
</dbReference>
<dbReference type="InterPro" id="IPR051313">
    <property type="entry name" value="Bact_iron-sidero_bind"/>
</dbReference>
<evidence type="ECO:0000256" key="2">
    <source>
        <dbReference type="ARBA" id="ARBA00008814"/>
    </source>
</evidence>
<proteinExistence type="inferred from homology"/>
<comment type="subcellular location">
    <subcellularLocation>
        <location evidence="1">Cell envelope</location>
    </subcellularLocation>
</comment>
<keyword evidence="4 5" id="KW-0732">Signal</keyword>
<dbReference type="Pfam" id="PF01497">
    <property type="entry name" value="Peripla_BP_2"/>
    <property type="match status" value="1"/>
</dbReference>
<feature type="signal peptide" evidence="5">
    <location>
        <begin position="1"/>
        <end position="19"/>
    </location>
</feature>
<evidence type="ECO:0000256" key="5">
    <source>
        <dbReference type="SAM" id="SignalP"/>
    </source>
</evidence>
<reference evidence="7 8" key="1">
    <citation type="submission" date="2020-03" db="EMBL/GenBank/DDBJ databases">
        <title>Sequencing the genomes of 1000 actinobacteria strains.</title>
        <authorList>
            <person name="Klenk H.-P."/>
        </authorList>
    </citation>
    <scope>NUCLEOTIDE SEQUENCE [LARGE SCALE GENOMIC DNA]</scope>
    <source>
        <strain evidence="7 8">DSM 45490</strain>
    </source>
</reference>
<comment type="similarity">
    <text evidence="2">Belongs to the bacterial solute-binding protein 8 family.</text>
</comment>
<evidence type="ECO:0000256" key="1">
    <source>
        <dbReference type="ARBA" id="ARBA00004196"/>
    </source>
</evidence>
<comment type="caution">
    <text evidence="7">The sequence shown here is derived from an EMBL/GenBank/DDBJ whole genome shotgun (WGS) entry which is preliminary data.</text>
</comment>
<name>A0A7X5V961_9ACTN</name>
<evidence type="ECO:0000313" key="7">
    <source>
        <dbReference type="EMBL" id="NIK56951.1"/>
    </source>
</evidence>
<feature type="chain" id="PRO_5038547912" evidence="5">
    <location>
        <begin position="20"/>
        <end position="325"/>
    </location>
</feature>
<gene>
    <name evidence="7" type="ORF">BJY22_002668</name>
</gene>
<evidence type="ECO:0000256" key="3">
    <source>
        <dbReference type="ARBA" id="ARBA00022448"/>
    </source>
</evidence>
<organism evidence="7 8">
    <name type="scientific">Kribbella shirazensis</name>
    <dbReference type="NCBI Taxonomy" id="1105143"/>
    <lineage>
        <taxon>Bacteria</taxon>
        <taxon>Bacillati</taxon>
        <taxon>Actinomycetota</taxon>
        <taxon>Actinomycetes</taxon>
        <taxon>Propionibacteriales</taxon>
        <taxon>Kribbellaceae</taxon>
        <taxon>Kribbella</taxon>
    </lineage>
</organism>
<dbReference type="AlphaFoldDB" id="A0A7X5V961"/>
<dbReference type="InterPro" id="IPR002491">
    <property type="entry name" value="ABC_transptr_periplasmic_BD"/>
</dbReference>
<protein>
    <submittedName>
        <fullName evidence="7">Iron complex transport system substrate-binding protein</fullName>
    </submittedName>
</protein>
<evidence type="ECO:0000313" key="8">
    <source>
        <dbReference type="Proteomes" id="UP000555407"/>
    </source>
</evidence>
<accession>A0A7X5V961</accession>
<dbReference type="SUPFAM" id="SSF53807">
    <property type="entry name" value="Helical backbone' metal receptor"/>
    <property type="match status" value="1"/>
</dbReference>
<keyword evidence="3" id="KW-0813">Transport</keyword>
<dbReference type="RefSeq" id="WP_167206666.1">
    <property type="nucleotide sequence ID" value="NZ_JAASRO010000001.1"/>
</dbReference>
<feature type="domain" description="Fe/B12 periplasmic-binding" evidence="6">
    <location>
        <begin position="48"/>
        <end position="325"/>
    </location>
</feature>
<dbReference type="EMBL" id="JAASRO010000001">
    <property type="protein sequence ID" value="NIK56951.1"/>
    <property type="molecule type" value="Genomic_DNA"/>
</dbReference>
<dbReference type="PANTHER" id="PTHR30532">
    <property type="entry name" value="IRON III DICITRATE-BINDING PERIPLASMIC PROTEIN"/>
    <property type="match status" value="1"/>
</dbReference>
<dbReference type="PROSITE" id="PS50983">
    <property type="entry name" value="FE_B12_PBP"/>
    <property type="match status" value="1"/>
</dbReference>
<evidence type="ECO:0000259" key="6">
    <source>
        <dbReference type="PROSITE" id="PS50983"/>
    </source>
</evidence>